<keyword evidence="2 4" id="KW-0238">DNA-binding</keyword>
<evidence type="ECO:0000256" key="3">
    <source>
        <dbReference type="ARBA" id="ARBA00023163"/>
    </source>
</evidence>
<proteinExistence type="predicted"/>
<keyword evidence="3" id="KW-0804">Transcription</keyword>
<dbReference type="Pfam" id="PF13305">
    <property type="entry name" value="TetR_C_33"/>
    <property type="match status" value="1"/>
</dbReference>
<evidence type="ECO:0000259" key="5">
    <source>
        <dbReference type="PROSITE" id="PS50977"/>
    </source>
</evidence>
<dbReference type="PANTHER" id="PTHR30055:SF239">
    <property type="entry name" value="TRANSCRIPTIONAL REGULATORY PROTEIN"/>
    <property type="match status" value="1"/>
</dbReference>
<feature type="domain" description="HTH tetR-type" evidence="5">
    <location>
        <begin position="4"/>
        <end position="64"/>
    </location>
</feature>
<dbReference type="Proteomes" id="UP000774130">
    <property type="component" value="Unassembled WGS sequence"/>
</dbReference>
<dbReference type="PANTHER" id="PTHR30055">
    <property type="entry name" value="HTH-TYPE TRANSCRIPTIONAL REGULATOR RUTR"/>
    <property type="match status" value="1"/>
</dbReference>
<dbReference type="InterPro" id="IPR050109">
    <property type="entry name" value="HTH-type_TetR-like_transc_reg"/>
</dbReference>
<organism evidence="6 7">
    <name type="scientific">Enterococcus alishanensis</name>
    <dbReference type="NCBI Taxonomy" id="1303817"/>
    <lineage>
        <taxon>Bacteria</taxon>
        <taxon>Bacillati</taxon>
        <taxon>Bacillota</taxon>
        <taxon>Bacilli</taxon>
        <taxon>Lactobacillales</taxon>
        <taxon>Enterococcaceae</taxon>
        <taxon>Enterococcus</taxon>
    </lineage>
</organism>
<name>A0ABS6TCZ9_9ENTE</name>
<comment type="caution">
    <text evidence="6">The sequence shown here is derived from an EMBL/GenBank/DDBJ whole genome shotgun (WGS) entry which is preliminary data.</text>
</comment>
<gene>
    <name evidence="6" type="ORF">KUA55_08850</name>
</gene>
<evidence type="ECO:0000256" key="2">
    <source>
        <dbReference type="ARBA" id="ARBA00023125"/>
    </source>
</evidence>
<sequence>MERKIDRTDIVREGMQLLNQAELEGVTLKALAERLGIKSPSLYNHFKNREELLGILAEASLANFYQALFSAKNTEEPIKNIRLMADAYLTFALDYPSQYILVQNPNYWRSKEAVEISNQIVSLVQDELQNFSLSPEKEIHFVRLLRAYLDGFSSFSNREAFKLPVSIEKSFTFGLDLILTGLIEEREK</sequence>
<dbReference type="EMBL" id="JAHUZB010000003">
    <property type="protein sequence ID" value="MBV7390786.1"/>
    <property type="molecule type" value="Genomic_DNA"/>
</dbReference>
<reference evidence="6 7" key="1">
    <citation type="submission" date="2021-06" db="EMBL/GenBank/DDBJ databases">
        <title>Enterococcus alishanensis sp. nov., a novel lactic acid bacterium isolated from fresh coffee beans.</title>
        <authorList>
            <person name="Chen Y.-S."/>
        </authorList>
    </citation>
    <scope>NUCLEOTIDE SEQUENCE [LARGE SCALE GENOMIC DNA]</scope>
    <source>
        <strain evidence="6 7">ALS3</strain>
    </source>
</reference>
<dbReference type="PROSITE" id="PS50977">
    <property type="entry name" value="HTH_TETR_2"/>
    <property type="match status" value="1"/>
</dbReference>
<dbReference type="RefSeq" id="WP_218325839.1">
    <property type="nucleotide sequence ID" value="NZ_JAHUZB010000003.1"/>
</dbReference>
<evidence type="ECO:0000256" key="4">
    <source>
        <dbReference type="PROSITE-ProRule" id="PRU00335"/>
    </source>
</evidence>
<keyword evidence="7" id="KW-1185">Reference proteome</keyword>
<accession>A0ABS6TCZ9</accession>
<evidence type="ECO:0000256" key="1">
    <source>
        <dbReference type="ARBA" id="ARBA00023015"/>
    </source>
</evidence>
<evidence type="ECO:0000313" key="7">
    <source>
        <dbReference type="Proteomes" id="UP000774130"/>
    </source>
</evidence>
<evidence type="ECO:0000313" key="6">
    <source>
        <dbReference type="EMBL" id="MBV7390786.1"/>
    </source>
</evidence>
<protein>
    <submittedName>
        <fullName evidence="6">TetR family transcriptional regulator</fullName>
    </submittedName>
</protein>
<dbReference type="InterPro" id="IPR025996">
    <property type="entry name" value="MT1864/Rv1816-like_C"/>
</dbReference>
<keyword evidence="1" id="KW-0805">Transcription regulation</keyword>
<dbReference type="InterPro" id="IPR001647">
    <property type="entry name" value="HTH_TetR"/>
</dbReference>
<feature type="DNA-binding region" description="H-T-H motif" evidence="4">
    <location>
        <begin position="27"/>
        <end position="46"/>
    </location>
</feature>
<dbReference type="Pfam" id="PF00440">
    <property type="entry name" value="TetR_N"/>
    <property type="match status" value="1"/>
</dbReference>